<reference evidence="3 5" key="2">
    <citation type="submission" date="2016-08" db="EMBL/GenBank/DDBJ databases">
        <authorList>
            <person name="Varghese N."/>
            <person name="Submissions Spin"/>
        </authorList>
    </citation>
    <scope>NUCLEOTIDE SEQUENCE [LARGE SCALE GENOMIC DNA]</scope>
    <source>
        <strain evidence="3 5">HL-109</strain>
    </source>
</reference>
<dbReference type="OrthoDB" id="5430236at2"/>
<dbReference type="EMBL" id="LJSX01000007">
    <property type="protein sequence ID" value="KPQ11507.1"/>
    <property type="molecule type" value="Genomic_DNA"/>
</dbReference>
<evidence type="ECO:0000313" key="2">
    <source>
        <dbReference type="EMBL" id="KPQ11507.1"/>
    </source>
</evidence>
<dbReference type="InterPro" id="IPR036465">
    <property type="entry name" value="vWFA_dom_sf"/>
</dbReference>
<dbReference type="Proteomes" id="UP000182800">
    <property type="component" value="Unassembled WGS sequence"/>
</dbReference>
<dbReference type="STRING" id="1653334.GA0071312_3406"/>
<evidence type="ECO:0000256" key="1">
    <source>
        <dbReference type="SAM" id="MobiDB-lite"/>
    </source>
</evidence>
<gene>
    <name evidence="3" type="ORF">GA0071312_3406</name>
    <name evidence="2" type="ORF">HLUCCO17_06260</name>
</gene>
<protein>
    <submittedName>
        <fullName evidence="2">von Willebrand factor type A domain</fullName>
    </submittedName>
</protein>
<organism evidence="2 4">
    <name type="scientific">Saliniramus fredricksonii</name>
    <dbReference type="NCBI Taxonomy" id="1653334"/>
    <lineage>
        <taxon>Bacteria</taxon>
        <taxon>Pseudomonadati</taxon>
        <taxon>Pseudomonadota</taxon>
        <taxon>Alphaproteobacteria</taxon>
        <taxon>Hyphomicrobiales</taxon>
        <taxon>Salinarimonadaceae</taxon>
        <taxon>Saliniramus</taxon>
    </lineage>
</organism>
<proteinExistence type="predicted"/>
<keyword evidence="5" id="KW-1185">Reference proteome</keyword>
<comment type="caution">
    <text evidence="2">The sequence shown here is derived from an EMBL/GenBank/DDBJ whole genome shotgun (WGS) entry which is preliminary data.</text>
</comment>
<evidence type="ECO:0000313" key="5">
    <source>
        <dbReference type="Proteomes" id="UP000182800"/>
    </source>
</evidence>
<reference evidence="2 4" key="1">
    <citation type="submission" date="2015-09" db="EMBL/GenBank/DDBJ databases">
        <title>Identification and resolution of microdiversity through metagenomic sequencing of parallel consortia.</title>
        <authorList>
            <person name="Nelson W.C."/>
            <person name="Romine M.F."/>
            <person name="Lindemann S.R."/>
        </authorList>
    </citation>
    <scope>NUCLEOTIDE SEQUENCE [LARGE SCALE GENOMIC DNA]</scope>
    <source>
        <strain evidence="2">HL-109</strain>
    </source>
</reference>
<accession>A0A0P7XVG7</accession>
<feature type="compositionally biased region" description="Basic and acidic residues" evidence="1">
    <location>
        <begin position="1"/>
        <end position="14"/>
    </location>
</feature>
<name>A0A0P7XVG7_9HYPH</name>
<sequence length="245" mass="26019">MSEGKAPDRRKQDNRPGPAGQSGGAVDAFLREAGSLAPVAAGADQGRLIFALDATMSRQPTWDLACSVQAGMFDTTARIGGLAVQLVYFRGFRECRASRWVSDPRALTEIMTGLRCQGGLTQIERVLRHVRRAAQERRIAAFIYVGDAMEEHVDTLCALTGELGVMGIRGFFFQEGDDPAATAAFAEMARLSGGAHERFDAAAPGALEALLRAAATYAAGGMGALQKLAEGDAGARRLITAMKRS</sequence>
<dbReference type="RefSeq" id="WP_074445910.1">
    <property type="nucleotide sequence ID" value="NZ_FMBM01000002.1"/>
</dbReference>
<evidence type="ECO:0000313" key="4">
    <source>
        <dbReference type="Proteomes" id="UP000050497"/>
    </source>
</evidence>
<dbReference type="PATRIC" id="fig|1653334.4.peg.2326"/>
<evidence type="ECO:0000313" key="3">
    <source>
        <dbReference type="EMBL" id="SCC82414.1"/>
    </source>
</evidence>
<dbReference type="EMBL" id="FMBM01000002">
    <property type="protein sequence ID" value="SCC82414.1"/>
    <property type="molecule type" value="Genomic_DNA"/>
</dbReference>
<dbReference type="SUPFAM" id="SSF53300">
    <property type="entry name" value="vWA-like"/>
    <property type="match status" value="1"/>
</dbReference>
<feature type="region of interest" description="Disordered" evidence="1">
    <location>
        <begin position="1"/>
        <end position="24"/>
    </location>
</feature>
<dbReference type="Proteomes" id="UP000050497">
    <property type="component" value="Unassembled WGS sequence"/>
</dbReference>
<dbReference type="AlphaFoldDB" id="A0A0P7XVG7"/>